<dbReference type="SMART" id="SM00487">
    <property type="entry name" value="DEXDc"/>
    <property type="match status" value="1"/>
</dbReference>
<evidence type="ECO:0000256" key="2">
    <source>
        <dbReference type="ARBA" id="ARBA00022801"/>
    </source>
</evidence>
<dbReference type="GO" id="GO:0016787">
    <property type="term" value="F:hydrolase activity"/>
    <property type="evidence" value="ECO:0007669"/>
    <property type="project" value="UniProtKB-KW"/>
</dbReference>
<dbReference type="CDD" id="cd00268">
    <property type="entry name" value="DEADc"/>
    <property type="match status" value="1"/>
</dbReference>
<dbReference type="InterPro" id="IPR014001">
    <property type="entry name" value="Helicase_ATP-bd"/>
</dbReference>
<keyword evidence="3 7" id="KW-0347">Helicase</keyword>
<name>A0A1M5B879_9FLAO</name>
<dbReference type="GO" id="GO:0003676">
    <property type="term" value="F:nucleic acid binding"/>
    <property type="evidence" value="ECO:0007669"/>
    <property type="project" value="InterPro"/>
</dbReference>
<accession>A0A1M5B879</accession>
<keyword evidence="4 7" id="KW-0067">ATP-binding</keyword>
<dbReference type="InterPro" id="IPR027417">
    <property type="entry name" value="P-loop_NTPase"/>
</dbReference>
<keyword evidence="2 7" id="KW-0378">Hydrolase</keyword>
<comment type="similarity">
    <text evidence="5 7">Belongs to the DEAD box helicase family.</text>
</comment>
<dbReference type="InterPro" id="IPR014014">
    <property type="entry name" value="RNA_helicase_DEAD_Q_motif"/>
</dbReference>
<dbReference type="STRING" id="1416778.SAMN05443633_10473"/>
<feature type="short sequence motif" description="Q motif" evidence="6">
    <location>
        <begin position="32"/>
        <end position="60"/>
    </location>
</feature>
<keyword evidence="12" id="KW-1185">Reference proteome</keyword>
<evidence type="ECO:0000256" key="3">
    <source>
        <dbReference type="ARBA" id="ARBA00022806"/>
    </source>
</evidence>
<dbReference type="InterPro" id="IPR000629">
    <property type="entry name" value="RNA-helicase_DEAD-box_CS"/>
</dbReference>
<dbReference type="InterPro" id="IPR011545">
    <property type="entry name" value="DEAD/DEAH_box_helicase_dom"/>
</dbReference>
<proteinExistence type="inferred from homology"/>
<organism evidence="11 12">
    <name type="scientific">Chryseobacterium arachidis</name>
    <dbReference type="NCBI Taxonomy" id="1416778"/>
    <lineage>
        <taxon>Bacteria</taxon>
        <taxon>Pseudomonadati</taxon>
        <taxon>Bacteroidota</taxon>
        <taxon>Flavobacteriia</taxon>
        <taxon>Flavobacteriales</taxon>
        <taxon>Weeksellaceae</taxon>
        <taxon>Chryseobacterium group</taxon>
        <taxon>Chryseobacterium</taxon>
    </lineage>
</organism>
<dbReference type="PROSITE" id="PS51195">
    <property type="entry name" value="Q_MOTIF"/>
    <property type="match status" value="1"/>
</dbReference>
<evidence type="ECO:0000259" key="8">
    <source>
        <dbReference type="PROSITE" id="PS51192"/>
    </source>
</evidence>
<protein>
    <submittedName>
        <fullName evidence="11">ATP-dependent RNA helicase RhlE</fullName>
    </submittedName>
</protein>
<dbReference type="EMBL" id="FQUT01000004">
    <property type="protein sequence ID" value="SHF38630.1"/>
    <property type="molecule type" value="Genomic_DNA"/>
</dbReference>
<evidence type="ECO:0000313" key="11">
    <source>
        <dbReference type="EMBL" id="SHF38630.1"/>
    </source>
</evidence>
<dbReference type="Gene3D" id="3.40.50.300">
    <property type="entry name" value="P-loop containing nucleotide triphosphate hydrolases"/>
    <property type="match status" value="2"/>
</dbReference>
<evidence type="ECO:0000259" key="9">
    <source>
        <dbReference type="PROSITE" id="PS51194"/>
    </source>
</evidence>
<dbReference type="PROSITE" id="PS51192">
    <property type="entry name" value="HELICASE_ATP_BIND_1"/>
    <property type="match status" value="1"/>
</dbReference>
<keyword evidence="1 7" id="KW-0547">Nucleotide-binding</keyword>
<evidence type="ECO:0000313" key="12">
    <source>
        <dbReference type="Proteomes" id="UP000184518"/>
    </source>
</evidence>
<evidence type="ECO:0000256" key="4">
    <source>
        <dbReference type="ARBA" id="ARBA00022840"/>
    </source>
</evidence>
<dbReference type="AlphaFoldDB" id="A0A1M5B879"/>
<sequence length="411" mass="46550">MISKTFASLRLPINKHRNKISIAYLCTKYFFMSFESLGLSHNIIRSVKKLGYLKPFPIQEQSVPVILQGKDLMGIAQTGSGKTACFVMPILEKLQNTEMKKNRNIQVLILVPTRELAIQIDEVFRAFTDNLKREVRTMAVYGGVSINPQMKGMFGVEVLIATPGRLLDLIDHNALKISEIQHLVIDEADKMFQLGFGEEMNKLFAMMPVAKQTTLFSATLNDKVAEMKERLSINPIIIEIKKEEVEIDNIEQLAYHVAPENKGPFLRYLIKEKKVEKALIFVSSTRAADNLVEKLKKNKIKAVAIHSQKSQGARRNNLEEFKSNGAQILVATDLIGRGIHIESLPCVINYELPRSPLDYIHRIGRTGRAGEKGTAINILTDDELQHFRVIQKKMGRKVTLQRTEDINLHGY</sequence>
<evidence type="ECO:0000259" key="10">
    <source>
        <dbReference type="PROSITE" id="PS51195"/>
    </source>
</evidence>
<dbReference type="InterPro" id="IPR001650">
    <property type="entry name" value="Helicase_C-like"/>
</dbReference>
<dbReference type="PANTHER" id="PTHR47959:SF13">
    <property type="entry name" value="ATP-DEPENDENT RNA HELICASE RHLE"/>
    <property type="match status" value="1"/>
</dbReference>
<feature type="domain" description="DEAD-box RNA helicase Q" evidence="10">
    <location>
        <begin position="32"/>
        <end position="60"/>
    </location>
</feature>
<dbReference type="SMART" id="SM00490">
    <property type="entry name" value="HELICc"/>
    <property type="match status" value="1"/>
</dbReference>
<gene>
    <name evidence="11" type="ORF">SAMN05443633_10473</name>
</gene>
<dbReference type="SUPFAM" id="SSF52540">
    <property type="entry name" value="P-loop containing nucleoside triphosphate hydrolases"/>
    <property type="match status" value="1"/>
</dbReference>
<dbReference type="Pfam" id="PF00270">
    <property type="entry name" value="DEAD"/>
    <property type="match status" value="1"/>
</dbReference>
<dbReference type="PROSITE" id="PS51194">
    <property type="entry name" value="HELICASE_CTER"/>
    <property type="match status" value="1"/>
</dbReference>
<evidence type="ECO:0000256" key="1">
    <source>
        <dbReference type="ARBA" id="ARBA00022741"/>
    </source>
</evidence>
<dbReference type="GO" id="GO:0003724">
    <property type="term" value="F:RNA helicase activity"/>
    <property type="evidence" value="ECO:0007669"/>
    <property type="project" value="InterPro"/>
</dbReference>
<evidence type="ECO:0000256" key="6">
    <source>
        <dbReference type="PROSITE-ProRule" id="PRU00552"/>
    </source>
</evidence>
<dbReference type="Pfam" id="PF00271">
    <property type="entry name" value="Helicase_C"/>
    <property type="match status" value="1"/>
</dbReference>
<dbReference type="PROSITE" id="PS00039">
    <property type="entry name" value="DEAD_ATP_HELICASE"/>
    <property type="match status" value="1"/>
</dbReference>
<dbReference type="CDD" id="cd18787">
    <property type="entry name" value="SF2_C_DEAD"/>
    <property type="match status" value="1"/>
</dbReference>
<evidence type="ECO:0000256" key="5">
    <source>
        <dbReference type="ARBA" id="ARBA00038437"/>
    </source>
</evidence>
<feature type="domain" description="Helicase ATP-binding" evidence="8">
    <location>
        <begin position="63"/>
        <end position="238"/>
    </location>
</feature>
<dbReference type="Proteomes" id="UP000184518">
    <property type="component" value="Unassembled WGS sequence"/>
</dbReference>
<reference evidence="12" key="1">
    <citation type="submission" date="2016-11" db="EMBL/GenBank/DDBJ databases">
        <authorList>
            <person name="Varghese N."/>
            <person name="Submissions S."/>
        </authorList>
    </citation>
    <scope>NUCLEOTIDE SEQUENCE [LARGE SCALE GENOMIC DNA]</scope>
    <source>
        <strain evidence="12">DSM 27619</strain>
    </source>
</reference>
<dbReference type="InterPro" id="IPR044742">
    <property type="entry name" value="DEAD/DEAH_RhlB"/>
</dbReference>
<feature type="domain" description="Helicase C-terminal" evidence="9">
    <location>
        <begin position="249"/>
        <end position="411"/>
    </location>
</feature>
<evidence type="ECO:0000256" key="7">
    <source>
        <dbReference type="RuleBase" id="RU000492"/>
    </source>
</evidence>
<dbReference type="GO" id="GO:0005829">
    <property type="term" value="C:cytosol"/>
    <property type="evidence" value="ECO:0007669"/>
    <property type="project" value="TreeGrafter"/>
</dbReference>
<dbReference type="InterPro" id="IPR050079">
    <property type="entry name" value="DEAD_box_RNA_helicase"/>
</dbReference>
<dbReference type="PANTHER" id="PTHR47959">
    <property type="entry name" value="ATP-DEPENDENT RNA HELICASE RHLE-RELATED"/>
    <property type="match status" value="1"/>
</dbReference>
<dbReference type="GO" id="GO:0005524">
    <property type="term" value="F:ATP binding"/>
    <property type="evidence" value="ECO:0007669"/>
    <property type="project" value="UniProtKB-KW"/>
</dbReference>